<dbReference type="AlphaFoldDB" id="A0A8J3J4Z5"/>
<proteinExistence type="predicted"/>
<keyword evidence="4" id="KW-0804">Transcription</keyword>
<evidence type="ECO:0000256" key="4">
    <source>
        <dbReference type="ARBA" id="ARBA00023163"/>
    </source>
</evidence>
<evidence type="ECO:0000256" key="3">
    <source>
        <dbReference type="ARBA" id="ARBA00023015"/>
    </source>
</evidence>
<evidence type="ECO:0000256" key="1">
    <source>
        <dbReference type="ARBA" id="ARBA00022679"/>
    </source>
</evidence>
<evidence type="ECO:0000259" key="5">
    <source>
        <dbReference type="PROSITE" id="PS50921"/>
    </source>
</evidence>
<evidence type="ECO:0000313" key="7">
    <source>
        <dbReference type="Proteomes" id="UP000612808"/>
    </source>
</evidence>
<reference evidence="6" key="1">
    <citation type="submission" date="2021-01" db="EMBL/GenBank/DDBJ databases">
        <title>Whole genome shotgun sequence of Actinocatenispora rupis NBRC 107355.</title>
        <authorList>
            <person name="Komaki H."/>
            <person name="Tamura T."/>
        </authorList>
    </citation>
    <scope>NUCLEOTIDE SEQUENCE</scope>
    <source>
        <strain evidence="6">NBRC 107355</strain>
    </source>
</reference>
<keyword evidence="3" id="KW-0805">Transcription regulation</keyword>
<name>A0A8J3J4Z5_9ACTN</name>
<dbReference type="GO" id="GO:0016301">
    <property type="term" value="F:kinase activity"/>
    <property type="evidence" value="ECO:0007669"/>
    <property type="project" value="UniProtKB-KW"/>
</dbReference>
<dbReference type="InterPro" id="IPR003018">
    <property type="entry name" value="GAF"/>
</dbReference>
<dbReference type="PROSITE" id="PS50921">
    <property type="entry name" value="ANTAR"/>
    <property type="match status" value="1"/>
</dbReference>
<dbReference type="Pfam" id="PF03861">
    <property type="entry name" value="ANTAR"/>
    <property type="match status" value="1"/>
</dbReference>
<dbReference type="SMART" id="SM00065">
    <property type="entry name" value="GAF"/>
    <property type="match status" value="1"/>
</dbReference>
<dbReference type="InterPro" id="IPR012074">
    <property type="entry name" value="GAF_ANTAR"/>
</dbReference>
<dbReference type="Gene3D" id="3.30.450.40">
    <property type="match status" value="1"/>
</dbReference>
<dbReference type="Gene3D" id="1.10.10.10">
    <property type="entry name" value="Winged helix-like DNA-binding domain superfamily/Winged helix DNA-binding domain"/>
    <property type="match status" value="1"/>
</dbReference>
<keyword evidence="1" id="KW-0808">Transferase</keyword>
<protein>
    <submittedName>
        <fullName evidence="6">Transcriptional regulator</fullName>
    </submittedName>
</protein>
<dbReference type="SUPFAM" id="SSF52172">
    <property type="entry name" value="CheY-like"/>
    <property type="match status" value="1"/>
</dbReference>
<dbReference type="PIRSF" id="PIRSF036625">
    <property type="entry name" value="GAF_ANTAR"/>
    <property type="match status" value="1"/>
</dbReference>
<dbReference type="SUPFAM" id="SSF55781">
    <property type="entry name" value="GAF domain-like"/>
    <property type="match status" value="1"/>
</dbReference>
<evidence type="ECO:0000313" key="6">
    <source>
        <dbReference type="EMBL" id="GID12062.1"/>
    </source>
</evidence>
<dbReference type="GO" id="GO:0003723">
    <property type="term" value="F:RNA binding"/>
    <property type="evidence" value="ECO:0007669"/>
    <property type="project" value="InterPro"/>
</dbReference>
<dbReference type="InterPro" id="IPR005561">
    <property type="entry name" value="ANTAR"/>
</dbReference>
<dbReference type="InterPro" id="IPR036388">
    <property type="entry name" value="WH-like_DNA-bd_sf"/>
</dbReference>
<evidence type="ECO:0000256" key="2">
    <source>
        <dbReference type="ARBA" id="ARBA00022777"/>
    </source>
</evidence>
<accession>A0A8J3J4Z5</accession>
<dbReference type="Proteomes" id="UP000612808">
    <property type="component" value="Unassembled WGS sequence"/>
</dbReference>
<comment type="caution">
    <text evidence="6">The sequence shown here is derived from an EMBL/GenBank/DDBJ whole genome shotgun (WGS) entry which is preliminary data.</text>
</comment>
<keyword evidence="7" id="KW-1185">Reference proteome</keyword>
<organism evidence="6 7">
    <name type="scientific">Actinocatenispora rupis</name>
    <dbReference type="NCBI Taxonomy" id="519421"/>
    <lineage>
        <taxon>Bacteria</taxon>
        <taxon>Bacillati</taxon>
        <taxon>Actinomycetota</taxon>
        <taxon>Actinomycetes</taxon>
        <taxon>Micromonosporales</taxon>
        <taxon>Micromonosporaceae</taxon>
        <taxon>Actinocatenispora</taxon>
    </lineage>
</organism>
<dbReference type="EMBL" id="BOMB01000016">
    <property type="protein sequence ID" value="GID12062.1"/>
    <property type="molecule type" value="Genomic_DNA"/>
</dbReference>
<dbReference type="RefSeq" id="WP_239076688.1">
    <property type="nucleotide sequence ID" value="NZ_BAAAZM010000009.1"/>
</dbReference>
<dbReference type="SMART" id="SM01012">
    <property type="entry name" value="ANTAR"/>
    <property type="match status" value="1"/>
</dbReference>
<dbReference type="InterPro" id="IPR011006">
    <property type="entry name" value="CheY-like_superfamily"/>
</dbReference>
<gene>
    <name evidence="6" type="ORF">Aru02nite_29510</name>
</gene>
<keyword evidence="2" id="KW-0418">Kinase</keyword>
<dbReference type="Pfam" id="PF13185">
    <property type="entry name" value="GAF_2"/>
    <property type="match status" value="1"/>
</dbReference>
<sequence>MRDDRLAEALVEFADTLVDDFDVIDFLHRLAARCVELLDVDAAALMLADQYGQLRVLASSSEEAGLMDLLQVQTDSGPSVLCFRRGEPVYTPDVAKMDGRWPAVGRLARELDLHAVHALPMRLRTEVIGVANLFRVRPGLLSEQDRRMGRALADVATIGLLQERTLRRRRVLAEQLQTALTTRVVIEQAKGVLAERFTLDMDAAFRVLREYARSRRERLSDVAGHVVRNEADLATLGALAHDAGASDPHSRPG</sequence>
<dbReference type="InterPro" id="IPR029016">
    <property type="entry name" value="GAF-like_dom_sf"/>
</dbReference>
<feature type="domain" description="ANTAR" evidence="5">
    <location>
        <begin position="166"/>
        <end position="227"/>
    </location>
</feature>